<feature type="non-terminal residue" evidence="4">
    <location>
        <position position="156"/>
    </location>
</feature>
<keyword evidence="1" id="KW-0547">Nucleotide-binding</keyword>
<feature type="domain" description="AAA" evidence="3">
    <location>
        <begin position="3"/>
        <end position="149"/>
    </location>
</feature>
<dbReference type="GO" id="GO:0051782">
    <property type="term" value="P:negative regulation of cell division"/>
    <property type="evidence" value="ECO:0007669"/>
    <property type="project" value="TreeGrafter"/>
</dbReference>
<dbReference type="InterPro" id="IPR050625">
    <property type="entry name" value="ParA/MinD_ATPase"/>
</dbReference>
<dbReference type="Proteomes" id="UP000824130">
    <property type="component" value="Unassembled WGS sequence"/>
</dbReference>
<dbReference type="PANTHER" id="PTHR43384">
    <property type="entry name" value="SEPTUM SITE-DETERMINING PROTEIN MIND HOMOLOG, CHLOROPLASTIC-RELATED"/>
    <property type="match status" value="1"/>
</dbReference>
<name>A0A9D1N8A9_9FIRM</name>
<dbReference type="GO" id="GO:0016887">
    <property type="term" value="F:ATP hydrolysis activity"/>
    <property type="evidence" value="ECO:0007669"/>
    <property type="project" value="TreeGrafter"/>
</dbReference>
<reference evidence="4" key="2">
    <citation type="journal article" date="2021" name="PeerJ">
        <title>Extensive microbial diversity within the chicken gut microbiome revealed by metagenomics and culture.</title>
        <authorList>
            <person name="Gilroy R."/>
            <person name="Ravi A."/>
            <person name="Getino M."/>
            <person name="Pursley I."/>
            <person name="Horton D.L."/>
            <person name="Alikhan N.F."/>
            <person name="Baker D."/>
            <person name="Gharbi K."/>
            <person name="Hall N."/>
            <person name="Watson M."/>
            <person name="Adriaenssens E.M."/>
            <person name="Foster-Nyarko E."/>
            <person name="Jarju S."/>
            <person name="Secka A."/>
            <person name="Antonio M."/>
            <person name="Oren A."/>
            <person name="Chaudhuri R.R."/>
            <person name="La Ragione R."/>
            <person name="Hildebrand F."/>
            <person name="Pallen M.J."/>
        </authorList>
    </citation>
    <scope>NUCLEOTIDE SEQUENCE</scope>
    <source>
        <strain evidence="4">ChiSjej4B22-8349</strain>
    </source>
</reference>
<evidence type="ECO:0000256" key="1">
    <source>
        <dbReference type="ARBA" id="ARBA00022741"/>
    </source>
</evidence>
<dbReference type="GO" id="GO:0005524">
    <property type="term" value="F:ATP binding"/>
    <property type="evidence" value="ECO:0007669"/>
    <property type="project" value="UniProtKB-KW"/>
</dbReference>
<evidence type="ECO:0000256" key="2">
    <source>
        <dbReference type="ARBA" id="ARBA00022840"/>
    </source>
</evidence>
<dbReference type="Gene3D" id="3.40.50.300">
    <property type="entry name" value="P-loop containing nucleotide triphosphate hydrolases"/>
    <property type="match status" value="1"/>
</dbReference>
<evidence type="ECO:0000313" key="4">
    <source>
        <dbReference type="EMBL" id="HIU96466.1"/>
    </source>
</evidence>
<protein>
    <submittedName>
        <fullName evidence="4">AAA family ATPase</fullName>
    </submittedName>
</protein>
<evidence type="ECO:0000313" key="5">
    <source>
        <dbReference type="Proteomes" id="UP000824130"/>
    </source>
</evidence>
<gene>
    <name evidence="4" type="ORF">IAD25_07170</name>
</gene>
<evidence type="ECO:0000259" key="3">
    <source>
        <dbReference type="Pfam" id="PF13614"/>
    </source>
</evidence>
<keyword evidence="2" id="KW-0067">ATP-binding</keyword>
<dbReference type="EMBL" id="DVOB01000153">
    <property type="protein sequence ID" value="HIU96466.1"/>
    <property type="molecule type" value="Genomic_DNA"/>
</dbReference>
<dbReference type="InterPro" id="IPR027417">
    <property type="entry name" value="P-loop_NTPase"/>
</dbReference>
<dbReference type="SUPFAM" id="SSF52540">
    <property type="entry name" value="P-loop containing nucleoside triphosphate hydrolases"/>
    <property type="match status" value="1"/>
</dbReference>
<organism evidence="4 5">
    <name type="scientific">Candidatus Allocopromorpha excrementipullorum</name>
    <dbReference type="NCBI Taxonomy" id="2840743"/>
    <lineage>
        <taxon>Bacteria</taxon>
        <taxon>Bacillati</taxon>
        <taxon>Bacillota</taxon>
        <taxon>Clostridia</taxon>
        <taxon>Eubacteriales</taxon>
        <taxon>Eubacteriaceae</taxon>
        <taxon>Eubacteriaceae incertae sedis</taxon>
        <taxon>Candidatus Allocopromorpha</taxon>
    </lineage>
</organism>
<dbReference type="AlphaFoldDB" id="A0A9D1N8A9"/>
<reference evidence="4" key="1">
    <citation type="submission" date="2020-10" db="EMBL/GenBank/DDBJ databases">
        <authorList>
            <person name="Gilroy R."/>
        </authorList>
    </citation>
    <scope>NUCLEOTIDE SEQUENCE</scope>
    <source>
        <strain evidence="4">ChiSjej4B22-8349</strain>
    </source>
</reference>
<accession>A0A9D1N8A9</accession>
<sequence length="156" mass="16970">MGKVILIASGKGGTGKTMVTVNLGAVLAQRGNRVMLMDLDMGMRNLDIYLGMESKVVYNIMDVISGICRIKKAMIRVDGFDDLYFMAASPMKDDRDITPLHMKVLCEKLARYFDYIIVDCPAGIGDMLDVGAAAADEVVIVTEPEAASLRDADVTE</sequence>
<proteinExistence type="predicted"/>
<comment type="caution">
    <text evidence="4">The sequence shown here is derived from an EMBL/GenBank/DDBJ whole genome shotgun (WGS) entry which is preliminary data.</text>
</comment>
<dbReference type="InterPro" id="IPR025669">
    <property type="entry name" value="AAA_dom"/>
</dbReference>
<dbReference type="Pfam" id="PF13614">
    <property type="entry name" value="AAA_31"/>
    <property type="match status" value="1"/>
</dbReference>
<dbReference type="GO" id="GO:0009898">
    <property type="term" value="C:cytoplasmic side of plasma membrane"/>
    <property type="evidence" value="ECO:0007669"/>
    <property type="project" value="TreeGrafter"/>
</dbReference>
<dbReference type="PANTHER" id="PTHR43384:SF6">
    <property type="entry name" value="SEPTUM SITE-DETERMINING PROTEIN MIND HOMOLOG, CHLOROPLASTIC"/>
    <property type="match status" value="1"/>
</dbReference>
<dbReference type="GO" id="GO:0005829">
    <property type="term" value="C:cytosol"/>
    <property type="evidence" value="ECO:0007669"/>
    <property type="project" value="TreeGrafter"/>
</dbReference>